<accession>A0A9D3W304</accession>
<evidence type="ECO:0000313" key="1">
    <source>
        <dbReference type="EMBL" id="KAH1107408.1"/>
    </source>
</evidence>
<name>A0A9D3W304_9ROSI</name>
<sequence>MNICSCFYCIKPLNLVEPPLLQLKKLIYSSEKAAVIKRQNEEPLQKVKVPYNEKERQRRRLREMPGFMRDIENKLFLVDTSLSNLDNFVDLTSFCFFCSTVCE</sequence>
<evidence type="ECO:0000313" key="2">
    <source>
        <dbReference type="Proteomes" id="UP000828251"/>
    </source>
</evidence>
<dbReference type="EMBL" id="JAIQCV010000004">
    <property type="protein sequence ID" value="KAH1107408.1"/>
    <property type="molecule type" value="Genomic_DNA"/>
</dbReference>
<gene>
    <name evidence="1" type="ORF">J1N35_011176</name>
</gene>
<keyword evidence="2" id="KW-1185">Reference proteome</keyword>
<dbReference type="AlphaFoldDB" id="A0A9D3W304"/>
<protein>
    <submittedName>
        <fullName evidence="1">Uncharacterized protein</fullName>
    </submittedName>
</protein>
<organism evidence="1 2">
    <name type="scientific">Gossypium stocksii</name>
    <dbReference type="NCBI Taxonomy" id="47602"/>
    <lineage>
        <taxon>Eukaryota</taxon>
        <taxon>Viridiplantae</taxon>
        <taxon>Streptophyta</taxon>
        <taxon>Embryophyta</taxon>
        <taxon>Tracheophyta</taxon>
        <taxon>Spermatophyta</taxon>
        <taxon>Magnoliopsida</taxon>
        <taxon>eudicotyledons</taxon>
        <taxon>Gunneridae</taxon>
        <taxon>Pentapetalae</taxon>
        <taxon>rosids</taxon>
        <taxon>malvids</taxon>
        <taxon>Malvales</taxon>
        <taxon>Malvaceae</taxon>
        <taxon>Malvoideae</taxon>
        <taxon>Gossypium</taxon>
    </lineage>
</organism>
<proteinExistence type="predicted"/>
<comment type="caution">
    <text evidence="1">The sequence shown here is derived from an EMBL/GenBank/DDBJ whole genome shotgun (WGS) entry which is preliminary data.</text>
</comment>
<dbReference type="Proteomes" id="UP000828251">
    <property type="component" value="Unassembled WGS sequence"/>
</dbReference>
<reference evidence="1 2" key="1">
    <citation type="journal article" date="2021" name="Plant Biotechnol. J.">
        <title>Multi-omics assisted identification of the key and species-specific regulatory components of drought-tolerant mechanisms in Gossypium stocksii.</title>
        <authorList>
            <person name="Yu D."/>
            <person name="Ke L."/>
            <person name="Zhang D."/>
            <person name="Wu Y."/>
            <person name="Sun Y."/>
            <person name="Mei J."/>
            <person name="Sun J."/>
            <person name="Sun Y."/>
        </authorList>
    </citation>
    <scope>NUCLEOTIDE SEQUENCE [LARGE SCALE GENOMIC DNA]</scope>
    <source>
        <strain evidence="2">cv. E1</strain>
        <tissue evidence="1">Leaf</tissue>
    </source>
</reference>